<dbReference type="Proteomes" id="UP000095401">
    <property type="component" value="Chromosome"/>
</dbReference>
<evidence type="ECO:0000259" key="4">
    <source>
        <dbReference type="PROSITE" id="PS50109"/>
    </source>
</evidence>
<gene>
    <name evidence="5" type="ORF">BI364_05600</name>
</gene>
<dbReference type="PROSITE" id="PS50109">
    <property type="entry name" value="HIS_KIN"/>
    <property type="match status" value="1"/>
</dbReference>
<evidence type="ECO:0000313" key="6">
    <source>
        <dbReference type="Proteomes" id="UP000095401"/>
    </source>
</evidence>
<dbReference type="KEGG" id="aprs:BI364_05600"/>
<dbReference type="EC" id="2.7.13.3" evidence="2"/>
<dbReference type="InterPro" id="IPR003661">
    <property type="entry name" value="HisK_dim/P_dom"/>
</dbReference>
<reference evidence="6" key="1">
    <citation type="submission" date="2016-09" db="EMBL/GenBank/DDBJ databases">
        <title>Acidihalobacter prosperus F5.</title>
        <authorList>
            <person name="Khaleque H.N."/>
            <person name="Ramsay J.P."/>
            <person name="Kaksonen A.H."/>
            <person name="Boxall N.J."/>
            <person name="Watkin E.L.J."/>
        </authorList>
    </citation>
    <scope>NUCLEOTIDE SEQUENCE [LARGE SCALE GENOMIC DNA]</scope>
    <source>
        <strain evidence="6">F5</strain>
    </source>
</reference>
<feature type="domain" description="Histidine kinase" evidence="4">
    <location>
        <begin position="154"/>
        <end position="397"/>
    </location>
</feature>
<dbReference type="AlphaFoldDB" id="A0A1D8IM24"/>
<name>A0A1D8IM24_9GAMM</name>
<dbReference type="SUPFAM" id="SSF47384">
    <property type="entry name" value="Homodimeric domain of signal transducing histidine kinase"/>
    <property type="match status" value="1"/>
</dbReference>
<protein>
    <recommendedName>
        <fullName evidence="2">histidine kinase</fullName>
        <ecNumber evidence="2">2.7.13.3</ecNumber>
    </recommendedName>
</protein>
<dbReference type="SMART" id="SM00387">
    <property type="entry name" value="HATPase_c"/>
    <property type="match status" value="1"/>
</dbReference>
<dbReference type="InterPro" id="IPR003594">
    <property type="entry name" value="HATPase_dom"/>
</dbReference>
<dbReference type="Gene3D" id="1.10.287.130">
    <property type="match status" value="1"/>
</dbReference>
<dbReference type="PANTHER" id="PTHR43065">
    <property type="entry name" value="SENSOR HISTIDINE KINASE"/>
    <property type="match status" value="1"/>
</dbReference>
<evidence type="ECO:0000313" key="5">
    <source>
        <dbReference type="EMBL" id="AOU97510.1"/>
    </source>
</evidence>
<evidence type="ECO:0000256" key="1">
    <source>
        <dbReference type="ARBA" id="ARBA00000085"/>
    </source>
</evidence>
<keyword evidence="3" id="KW-0597">Phosphoprotein</keyword>
<dbReference type="PANTHER" id="PTHR43065:SF50">
    <property type="entry name" value="HISTIDINE KINASE"/>
    <property type="match status" value="1"/>
</dbReference>
<dbReference type="GO" id="GO:0000155">
    <property type="term" value="F:phosphorelay sensor kinase activity"/>
    <property type="evidence" value="ECO:0007669"/>
    <property type="project" value="InterPro"/>
</dbReference>
<dbReference type="PRINTS" id="PR00344">
    <property type="entry name" value="BCTRLSENSOR"/>
</dbReference>
<dbReference type="CDD" id="cd00082">
    <property type="entry name" value="HisKA"/>
    <property type="match status" value="1"/>
</dbReference>
<evidence type="ECO:0000256" key="2">
    <source>
        <dbReference type="ARBA" id="ARBA00012438"/>
    </source>
</evidence>
<dbReference type="InterPro" id="IPR036890">
    <property type="entry name" value="HATPase_C_sf"/>
</dbReference>
<dbReference type="InterPro" id="IPR046342">
    <property type="entry name" value="CBS_dom_sf"/>
</dbReference>
<sequence>MAIIEVSNLFLSDPLNDVLSLPIVSKNGQIIGSISRYQLMRIFFRPYGRELFGKRPVQSFMNSVPLVVDLEQSIEQAAQHVTQHITAPVTEDFIVCEHGRYHGIGRVIDLLQAMESRVRRHSQELSQAYSRLKASQGQLIQSEKMASLGQMVAGLAHEINTPLGYVRNNVELVGAALRSAGYALDILNRVASTTETPEPLAEACRHALTFEQDYGLEDTTGLLEDTLYGVQQISELVANLKTFSRLDQAKLAAISIADSLDSALMIARHLLKSRIEIIKEYGETPLVECSPSQINQVFLNLLTNAAQAIPGNGRIAVRTYVENAYVVASLQDTGVGMGPELIKRIFDPFFTTKDVGQGTGLGLSISYQIIKQHGGYIRVASKPGKGTRFAIGLPIPAAAANTSPTAVRHQGTSHG</sequence>
<dbReference type="Pfam" id="PF02518">
    <property type="entry name" value="HATPase_c"/>
    <property type="match status" value="1"/>
</dbReference>
<dbReference type="InterPro" id="IPR004358">
    <property type="entry name" value="Sig_transdc_His_kin-like_C"/>
</dbReference>
<dbReference type="Gene3D" id="3.30.565.10">
    <property type="entry name" value="Histidine kinase-like ATPase, C-terminal domain"/>
    <property type="match status" value="1"/>
</dbReference>
<dbReference type="Gene3D" id="3.10.580.10">
    <property type="entry name" value="CBS-domain"/>
    <property type="match status" value="1"/>
</dbReference>
<keyword evidence="6" id="KW-1185">Reference proteome</keyword>
<dbReference type="SUPFAM" id="SSF54631">
    <property type="entry name" value="CBS-domain pair"/>
    <property type="match status" value="1"/>
</dbReference>
<comment type="catalytic activity">
    <reaction evidence="1">
        <text>ATP + protein L-histidine = ADP + protein N-phospho-L-histidine.</text>
        <dbReference type="EC" id="2.7.13.3"/>
    </reaction>
</comment>
<dbReference type="InterPro" id="IPR005467">
    <property type="entry name" value="His_kinase_dom"/>
</dbReference>
<dbReference type="InterPro" id="IPR036097">
    <property type="entry name" value="HisK_dim/P_sf"/>
</dbReference>
<evidence type="ECO:0000256" key="3">
    <source>
        <dbReference type="ARBA" id="ARBA00022553"/>
    </source>
</evidence>
<dbReference type="SUPFAM" id="SSF55874">
    <property type="entry name" value="ATPase domain of HSP90 chaperone/DNA topoisomerase II/histidine kinase"/>
    <property type="match status" value="1"/>
</dbReference>
<dbReference type="EMBL" id="CP017415">
    <property type="protein sequence ID" value="AOU97510.1"/>
    <property type="molecule type" value="Genomic_DNA"/>
</dbReference>
<organism evidence="5 6">
    <name type="scientific">Acidihalobacter yilgarnensis</name>
    <dbReference type="NCBI Taxonomy" id="2819280"/>
    <lineage>
        <taxon>Bacteria</taxon>
        <taxon>Pseudomonadati</taxon>
        <taxon>Pseudomonadota</taxon>
        <taxon>Gammaproteobacteria</taxon>
        <taxon>Chromatiales</taxon>
        <taxon>Ectothiorhodospiraceae</taxon>
        <taxon>Acidihalobacter</taxon>
    </lineage>
</organism>
<accession>A0A1D8IM24</accession>
<proteinExistence type="predicted"/>